<accession>A0A7S0GJF2</accession>
<protein>
    <recommendedName>
        <fullName evidence="2">Ataxin-10 domain-containing protein</fullName>
    </recommendedName>
</protein>
<evidence type="ECO:0000313" key="1">
    <source>
        <dbReference type="EMBL" id="CAD8423519.1"/>
    </source>
</evidence>
<dbReference type="SUPFAM" id="SSF48371">
    <property type="entry name" value="ARM repeat"/>
    <property type="match status" value="1"/>
</dbReference>
<proteinExistence type="predicted"/>
<gene>
    <name evidence="1" type="ORF">PINE0816_LOCUS19677</name>
</gene>
<sequence length="242" mass="27256">MIEKCASTDEVISAAFALLALVANNKEVKRRHYADADFYDLATPIDAMRQSLLRTKETSDVPDEDEERLSAEIQRRGCLMIGSFADGDPTLSTQIVSVGGLMVALDAMDWFRYHEEVANWSMWCVFNLCYNHRINKAELIRLGGMQKVFNCMTNNVPQSLGVQRHSFAILFDLMRQNDEIDGKFSELMLAKIRTGALNGGVHKTVVDAMHNFPKSNEIMMMGTQMLLCTGYRGQIPQYTGNI</sequence>
<dbReference type="Gene3D" id="1.25.10.10">
    <property type="entry name" value="Leucine-rich Repeat Variant"/>
    <property type="match status" value="1"/>
</dbReference>
<reference evidence="1" key="1">
    <citation type="submission" date="2021-01" db="EMBL/GenBank/DDBJ databases">
        <authorList>
            <person name="Corre E."/>
            <person name="Pelletier E."/>
            <person name="Niang G."/>
            <person name="Scheremetjew M."/>
            <person name="Finn R."/>
            <person name="Kale V."/>
            <person name="Holt S."/>
            <person name="Cochrane G."/>
            <person name="Meng A."/>
            <person name="Brown T."/>
            <person name="Cohen L."/>
        </authorList>
    </citation>
    <scope>NUCLEOTIDE SEQUENCE</scope>
    <source>
        <strain evidence="1">CCAP1064/1</strain>
    </source>
</reference>
<dbReference type="EMBL" id="HBEL01042212">
    <property type="protein sequence ID" value="CAD8423519.1"/>
    <property type="molecule type" value="Transcribed_RNA"/>
</dbReference>
<dbReference type="AlphaFoldDB" id="A0A7S0GJF2"/>
<dbReference type="InterPro" id="IPR016024">
    <property type="entry name" value="ARM-type_fold"/>
</dbReference>
<organism evidence="1">
    <name type="scientific">Proboscia inermis</name>
    <dbReference type="NCBI Taxonomy" id="420281"/>
    <lineage>
        <taxon>Eukaryota</taxon>
        <taxon>Sar</taxon>
        <taxon>Stramenopiles</taxon>
        <taxon>Ochrophyta</taxon>
        <taxon>Bacillariophyta</taxon>
        <taxon>Coscinodiscophyceae</taxon>
        <taxon>Rhizosoleniophycidae</taxon>
        <taxon>Rhizosoleniales</taxon>
        <taxon>Rhizosoleniaceae</taxon>
        <taxon>Proboscia</taxon>
    </lineage>
</organism>
<dbReference type="InterPro" id="IPR011989">
    <property type="entry name" value="ARM-like"/>
</dbReference>
<evidence type="ECO:0008006" key="2">
    <source>
        <dbReference type="Google" id="ProtNLM"/>
    </source>
</evidence>
<name>A0A7S0GJF2_9STRA</name>